<gene>
    <name evidence="5" type="ORF">GAO09_06760</name>
</gene>
<dbReference type="GO" id="GO:0003677">
    <property type="term" value="F:DNA binding"/>
    <property type="evidence" value="ECO:0007669"/>
    <property type="project" value="UniProtKB-KW"/>
</dbReference>
<evidence type="ECO:0000313" key="6">
    <source>
        <dbReference type="Proteomes" id="UP000435138"/>
    </source>
</evidence>
<dbReference type="NCBIfam" id="NF033788">
    <property type="entry name" value="HTH_metalloreg"/>
    <property type="match status" value="1"/>
</dbReference>
<evidence type="ECO:0000313" key="5">
    <source>
        <dbReference type="EMBL" id="MQY45761.1"/>
    </source>
</evidence>
<dbReference type="AlphaFoldDB" id="A0A6A8AAC9"/>
<dbReference type="CDD" id="cd00090">
    <property type="entry name" value="HTH_ARSR"/>
    <property type="match status" value="1"/>
</dbReference>
<keyword evidence="3" id="KW-0804">Transcription</keyword>
<evidence type="ECO:0000256" key="2">
    <source>
        <dbReference type="ARBA" id="ARBA00023125"/>
    </source>
</evidence>
<name>A0A6A8AAC9_9HYPH</name>
<dbReference type="SMART" id="SM00418">
    <property type="entry name" value="HTH_ARSR"/>
    <property type="match status" value="1"/>
</dbReference>
<keyword evidence="2" id="KW-0238">DNA-binding</keyword>
<dbReference type="EMBL" id="WIXI01000037">
    <property type="protein sequence ID" value="MQY45761.1"/>
    <property type="molecule type" value="Genomic_DNA"/>
</dbReference>
<reference evidence="5 6" key="1">
    <citation type="submission" date="2019-11" db="EMBL/GenBank/DDBJ databases">
        <title>Genome analysis of Rhizobacterium cereale a novel genus and species isolated from maize roots in North Spain.</title>
        <authorList>
            <person name="Menendez E."/>
            <person name="Flores-Felix J.D."/>
            <person name="Ramirez-Bahena M.-H."/>
            <person name="Igual J.M."/>
            <person name="Garcia-Fraile P."/>
            <person name="Peix A."/>
            <person name="Velazquez E."/>
        </authorList>
    </citation>
    <scope>NUCLEOTIDE SEQUENCE [LARGE SCALE GENOMIC DNA]</scope>
    <source>
        <strain evidence="5 6">RZME27</strain>
    </source>
</reference>
<evidence type="ECO:0000259" key="4">
    <source>
        <dbReference type="PROSITE" id="PS50987"/>
    </source>
</evidence>
<dbReference type="PRINTS" id="PR00778">
    <property type="entry name" value="HTHARSR"/>
</dbReference>
<feature type="domain" description="HTH arsR-type" evidence="4">
    <location>
        <begin position="1"/>
        <end position="80"/>
    </location>
</feature>
<protein>
    <submittedName>
        <fullName evidence="5">Metalloregulator ArsR/SmtB family transcription factor</fullName>
    </submittedName>
</protein>
<dbReference type="PANTHER" id="PTHR43132">
    <property type="entry name" value="ARSENICAL RESISTANCE OPERON REPRESSOR ARSR-RELATED"/>
    <property type="match status" value="1"/>
</dbReference>
<dbReference type="Pfam" id="PF01022">
    <property type="entry name" value="HTH_5"/>
    <property type="match status" value="1"/>
</dbReference>
<dbReference type="PANTHER" id="PTHR43132:SF2">
    <property type="entry name" value="ARSENICAL RESISTANCE OPERON REPRESSOR ARSR-RELATED"/>
    <property type="match status" value="1"/>
</dbReference>
<proteinExistence type="predicted"/>
<dbReference type="PROSITE" id="PS50987">
    <property type="entry name" value="HTH_ARSR_2"/>
    <property type="match status" value="1"/>
</dbReference>
<dbReference type="InterPro" id="IPR036390">
    <property type="entry name" value="WH_DNA-bd_sf"/>
</dbReference>
<dbReference type="InterPro" id="IPR011991">
    <property type="entry name" value="ArsR-like_HTH"/>
</dbReference>
<dbReference type="InterPro" id="IPR036388">
    <property type="entry name" value="WH-like_DNA-bd_sf"/>
</dbReference>
<dbReference type="GO" id="GO:0003700">
    <property type="term" value="F:DNA-binding transcription factor activity"/>
    <property type="evidence" value="ECO:0007669"/>
    <property type="project" value="InterPro"/>
</dbReference>
<dbReference type="Gene3D" id="1.10.10.10">
    <property type="entry name" value="Winged helix-like DNA-binding domain superfamily/Winged helix DNA-binding domain"/>
    <property type="match status" value="1"/>
</dbReference>
<sequence length="85" mass="9354">MANEKRLQILKLISERELGVGELASLVGLSQSALSQHLAKLRADQLVVTRRDAQSIYYSTSHSGVCSILKTLSAMSRTEDQRHAS</sequence>
<keyword evidence="6" id="KW-1185">Reference proteome</keyword>
<dbReference type="Proteomes" id="UP000435138">
    <property type="component" value="Unassembled WGS sequence"/>
</dbReference>
<dbReference type="InterPro" id="IPR051011">
    <property type="entry name" value="Metal_resp_trans_reg"/>
</dbReference>
<keyword evidence="1" id="KW-0805">Transcription regulation</keyword>
<accession>A0A6A8AAC9</accession>
<organism evidence="5 6">
    <name type="scientific">Endobacterium cereale</name>
    <dbReference type="NCBI Taxonomy" id="2663029"/>
    <lineage>
        <taxon>Bacteria</taxon>
        <taxon>Pseudomonadati</taxon>
        <taxon>Pseudomonadota</taxon>
        <taxon>Alphaproteobacteria</taxon>
        <taxon>Hyphomicrobiales</taxon>
        <taxon>Rhizobiaceae</taxon>
        <taxon>Endobacterium</taxon>
    </lineage>
</organism>
<evidence type="ECO:0000256" key="3">
    <source>
        <dbReference type="ARBA" id="ARBA00023163"/>
    </source>
</evidence>
<evidence type="ECO:0000256" key="1">
    <source>
        <dbReference type="ARBA" id="ARBA00023015"/>
    </source>
</evidence>
<comment type="caution">
    <text evidence="5">The sequence shown here is derived from an EMBL/GenBank/DDBJ whole genome shotgun (WGS) entry which is preliminary data.</text>
</comment>
<dbReference type="SUPFAM" id="SSF46785">
    <property type="entry name" value="Winged helix' DNA-binding domain"/>
    <property type="match status" value="1"/>
</dbReference>
<dbReference type="InterPro" id="IPR001845">
    <property type="entry name" value="HTH_ArsR_DNA-bd_dom"/>
</dbReference>